<feature type="compositionally biased region" description="Basic and acidic residues" evidence="5">
    <location>
        <begin position="1113"/>
        <end position="1122"/>
    </location>
</feature>
<dbReference type="SUPFAM" id="SSF57903">
    <property type="entry name" value="FYVE/PHD zinc finger"/>
    <property type="match status" value="1"/>
</dbReference>
<evidence type="ECO:0000256" key="1">
    <source>
        <dbReference type="ARBA" id="ARBA00022723"/>
    </source>
</evidence>
<dbReference type="Proteomes" id="UP000245207">
    <property type="component" value="Unassembled WGS sequence"/>
</dbReference>
<feature type="compositionally biased region" description="Acidic residues" evidence="5">
    <location>
        <begin position="697"/>
        <end position="711"/>
    </location>
</feature>
<proteinExistence type="predicted"/>
<evidence type="ECO:0000256" key="2">
    <source>
        <dbReference type="ARBA" id="ARBA00022771"/>
    </source>
</evidence>
<keyword evidence="1" id="KW-0479">Metal-binding</keyword>
<dbReference type="InterPro" id="IPR001965">
    <property type="entry name" value="Znf_PHD"/>
</dbReference>
<evidence type="ECO:0000256" key="3">
    <source>
        <dbReference type="ARBA" id="ARBA00022833"/>
    </source>
</evidence>
<feature type="region of interest" description="Disordered" evidence="5">
    <location>
        <begin position="207"/>
        <end position="278"/>
    </location>
</feature>
<feature type="domain" description="BRCT" evidence="7">
    <location>
        <begin position="117"/>
        <end position="201"/>
    </location>
</feature>
<feature type="domain" description="PHD-type" evidence="6">
    <location>
        <begin position="1370"/>
        <end position="1426"/>
    </location>
</feature>
<evidence type="ECO:0000259" key="7">
    <source>
        <dbReference type="PROSITE" id="PS50172"/>
    </source>
</evidence>
<accession>A0A2U1KXW6</accession>
<dbReference type="OrthoDB" id="1935339at2759"/>
<feature type="compositionally biased region" description="Polar residues" evidence="5">
    <location>
        <begin position="1103"/>
        <end position="1112"/>
    </location>
</feature>
<dbReference type="InterPro" id="IPR036420">
    <property type="entry name" value="BRCT_dom_sf"/>
</dbReference>
<dbReference type="InterPro" id="IPR044254">
    <property type="entry name" value="At4g02110-like"/>
</dbReference>
<gene>
    <name evidence="8" type="ORF">CTI12_AA545400</name>
</gene>
<name>A0A2U1KXW6_ARTAN</name>
<protein>
    <submittedName>
        <fullName evidence="8">BRCT domain, Zinc finger, RING/FYVE/PHD-type</fullName>
    </submittedName>
</protein>
<dbReference type="PROSITE" id="PS50172">
    <property type="entry name" value="BRCT"/>
    <property type="match status" value="3"/>
</dbReference>
<feature type="compositionally biased region" description="Basic and acidic residues" evidence="5">
    <location>
        <begin position="834"/>
        <end position="848"/>
    </location>
</feature>
<evidence type="ECO:0000313" key="8">
    <source>
        <dbReference type="EMBL" id="PWA41598.1"/>
    </source>
</evidence>
<dbReference type="SMART" id="SM00292">
    <property type="entry name" value="BRCT"/>
    <property type="match status" value="4"/>
</dbReference>
<dbReference type="PANTHER" id="PTHR47181:SF2">
    <property type="entry name" value="BRCA1 C TERMINUS DOMAIN CONTAINING PROTEIN, EXPRESSED"/>
    <property type="match status" value="1"/>
</dbReference>
<dbReference type="Pfam" id="PF12738">
    <property type="entry name" value="PTCB-BRCT"/>
    <property type="match status" value="1"/>
</dbReference>
<feature type="region of interest" description="Disordered" evidence="5">
    <location>
        <begin position="398"/>
        <end position="484"/>
    </location>
</feature>
<evidence type="ECO:0000313" key="9">
    <source>
        <dbReference type="Proteomes" id="UP000245207"/>
    </source>
</evidence>
<dbReference type="STRING" id="35608.A0A2U1KXW6"/>
<feature type="compositionally biased region" description="Basic and acidic residues" evidence="5">
    <location>
        <begin position="436"/>
        <end position="455"/>
    </location>
</feature>
<keyword evidence="3" id="KW-0862">Zinc</keyword>
<dbReference type="InterPro" id="IPR019787">
    <property type="entry name" value="Znf_PHD-finger"/>
</dbReference>
<feature type="compositionally biased region" description="Basic and acidic residues" evidence="5">
    <location>
        <begin position="1051"/>
        <end position="1067"/>
    </location>
</feature>
<feature type="compositionally biased region" description="Polar residues" evidence="5">
    <location>
        <begin position="584"/>
        <end position="600"/>
    </location>
</feature>
<dbReference type="InterPro" id="IPR013083">
    <property type="entry name" value="Znf_RING/FYVE/PHD"/>
</dbReference>
<dbReference type="SUPFAM" id="SSF52113">
    <property type="entry name" value="BRCT domain"/>
    <property type="match status" value="3"/>
</dbReference>
<evidence type="ECO:0000259" key="6">
    <source>
        <dbReference type="PROSITE" id="PS50016"/>
    </source>
</evidence>
<dbReference type="Gene3D" id="3.40.50.10190">
    <property type="entry name" value="BRCT domain"/>
    <property type="match status" value="4"/>
</dbReference>
<dbReference type="InterPro" id="IPR011011">
    <property type="entry name" value="Znf_FYVE_PHD"/>
</dbReference>
<feature type="region of interest" description="Disordered" evidence="5">
    <location>
        <begin position="693"/>
        <end position="715"/>
    </location>
</feature>
<feature type="compositionally biased region" description="Polar residues" evidence="5">
    <location>
        <begin position="636"/>
        <end position="665"/>
    </location>
</feature>
<sequence length="1440" mass="159072">MDLSHQTSPFNRQSQQPLFAGIRFVLFGYDPITRAQVSRKLVSGGAVDAGIYSADCTHVIVNNIEYDDPVCVAARRDRKILVSGLWVDHSFDVGGPMLTDSVIYVPPRDLNGIPGAKSLVVCLTGYQREDREDIMVMVDLMGAKFTKPLKADTVTHLICYKFEGEKYELAKRMKRIKLVNHKWLEDCLKKWEILPEEDYSKSGHELEMEAEAKDSEDEAEGTTTRQNERKVASPHHSLLSKQEVPRSLSNTSAHRGFSNAENVVSATTKSSSDQFSNPYEIKSRHPGTGNVFGDATGPSNIFEGTASGSQTQNNIMAASTIASISPLNKARKVTLASYSREVPMRTPPPTIHTTSNTSSAKRLNKQNVIEALNMSKSLLEKVNDQNETTVAGVGAPHSYPAYCPEDEQNASSYGKRKMDVPSGSSKLQRISPDDDLSIRESSHVESGQELRKNPQADKSYINTSAAKSPAKITPSKSIGRKSSGLKGKDLTADISYLNNSAATSPAKDIPFKTIGRKSPGFKGKNVIGDVAVSKTPTPEIVQDEDFDVVQRPQKDYRETSLVTKVDNTDIGVAVNVMQGLEKSSSAISSDLQKSSTPNLENNDEGAGTNSKSVKRKLLGKKFSAPSQSLDKKKTASQKGSIYLNSSQPKTDATTSTADENLSSSKVFKEVHPEAKSATEIVMEVGDDLMSGNKSLCMDDETEPPEDNEEGLNGEPANTVDIVMKEIAEADPVDVGQNNDKDGYSTERGNLISMENNVPVDKSGDTENLGSDKTSGRKKRLSTKKGKKKENVNKKAAQKKELANDNNNEKTEFTEEVTLDRAEKANNDVNELDAVNDHEHKIEEKKDDGTEMDADLVTENVVNKKETKKTKSPLSKAKTRNDLSVKEVARKKPVSKRRKPTSDGLAAAFDLEAQENMQVPDADAVPVHDDHLEKKTDDGTDKVADVNMENDVNKNVTKISKPTLRKTRKDAALSVEQETDTIADNQKIKPTSSRSVQARILEAQKKIQITAAAADDDFENRNDKKDDEVTEMDIDTDANKETKKNKRPLSKTKKEPALPVKEVTETKAVKKKGKTTSSRSVKARDMEAQKENMEIAEDDRSTDNKQVLKSATEGSEKVTRKSDKADSEPKWFILTGHSLQRREFQQLIRRLKGRVCKVSHQWSYQATHFIVPDPIKRTEKFFAAAASGRWILKTDYLTASSQAGKFLAEEPYEWHKNGLSEDGQINLEAPRKWRLLKEKTGYGAFHGMRIVIYGECIAPSLDTLKRAVKAGDGTILATSPPYTRFLNTGIDFAVVSPGMPHVDMWVQEFLSHEIPCIAADYLVEYVCKPGYPLDGHVQYDTNVWAERSYNNLKKRLDEEDNTGPRTPDSYDVACEVCGLHDRGEEMLICGDESGSIGCGVGTHIDCCDPPLDDIPDDDWFCPKCTKAMNSMTKKSNKRKGK</sequence>
<feature type="domain" description="BRCT" evidence="7">
    <location>
        <begin position="1131"/>
        <end position="1213"/>
    </location>
</feature>
<organism evidence="8 9">
    <name type="scientific">Artemisia annua</name>
    <name type="common">Sweet wormwood</name>
    <dbReference type="NCBI Taxonomy" id="35608"/>
    <lineage>
        <taxon>Eukaryota</taxon>
        <taxon>Viridiplantae</taxon>
        <taxon>Streptophyta</taxon>
        <taxon>Embryophyta</taxon>
        <taxon>Tracheophyta</taxon>
        <taxon>Spermatophyta</taxon>
        <taxon>Magnoliopsida</taxon>
        <taxon>eudicotyledons</taxon>
        <taxon>Gunneridae</taxon>
        <taxon>Pentapetalae</taxon>
        <taxon>asterids</taxon>
        <taxon>campanulids</taxon>
        <taxon>Asterales</taxon>
        <taxon>Asteraceae</taxon>
        <taxon>Asteroideae</taxon>
        <taxon>Anthemideae</taxon>
        <taxon>Artemisiinae</taxon>
        <taxon>Artemisia</taxon>
    </lineage>
</organism>
<dbReference type="Pfam" id="PF00628">
    <property type="entry name" value="PHD"/>
    <property type="match status" value="1"/>
</dbReference>
<feature type="region of interest" description="Disordered" evidence="5">
    <location>
        <begin position="1011"/>
        <end position="1122"/>
    </location>
</feature>
<reference evidence="8 9" key="1">
    <citation type="journal article" date="2018" name="Mol. Plant">
        <title>The genome of Artemisia annua provides insight into the evolution of Asteraceae family and artemisinin biosynthesis.</title>
        <authorList>
            <person name="Shen Q."/>
            <person name="Zhang L."/>
            <person name="Liao Z."/>
            <person name="Wang S."/>
            <person name="Yan T."/>
            <person name="Shi P."/>
            <person name="Liu M."/>
            <person name="Fu X."/>
            <person name="Pan Q."/>
            <person name="Wang Y."/>
            <person name="Lv Z."/>
            <person name="Lu X."/>
            <person name="Zhang F."/>
            <person name="Jiang W."/>
            <person name="Ma Y."/>
            <person name="Chen M."/>
            <person name="Hao X."/>
            <person name="Li L."/>
            <person name="Tang Y."/>
            <person name="Lv G."/>
            <person name="Zhou Y."/>
            <person name="Sun X."/>
            <person name="Brodelius P.E."/>
            <person name="Rose J.K.C."/>
            <person name="Tang K."/>
        </authorList>
    </citation>
    <scope>NUCLEOTIDE SEQUENCE [LARGE SCALE GENOMIC DNA]</scope>
    <source>
        <strain evidence="9">cv. Huhao1</strain>
        <tissue evidence="8">Leaf</tissue>
    </source>
</reference>
<feature type="compositionally biased region" description="Basic and acidic residues" evidence="5">
    <location>
        <begin position="788"/>
        <end position="825"/>
    </location>
</feature>
<feature type="region of interest" description="Disordered" evidence="5">
    <location>
        <begin position="584"/>
        <end position="667"/>
    </location>
</feature>
<dbReference type="EMBL" id="PKPP01012976">
    <property type="protein sequence ID" value="PWA41598.1"/>
    <property type="molecule type" value="Genomic_DNA"/>
</dbReference>
<dbReference type="GO" id="GO:0008270">
    <property type="term" value="F:zinc ion binding"/>
    <property type="evidence" value="ECO:0007669"/>
    <property type="project" value="UniProtKB-KW"/>
</dbReference>
<dbReference type="Pfam" id="PF00533">
    <property type="entry name" value="BRCT"/>
    <property type="match status" value="1"/>
</dbReference>
<evidence type="ECO:0000256" key="5">
    <source>
        <dbReference type="SAM" id="MobiDB-lite"/>
    </source>
</evidence>
<dbReference type="CDD" id="cd17738">
    <property type="entry name" value="BRCT_TopBP1_rpt7"/>
    <property type="match status" value="1"/>
</dbReference>
<feature type="region of interest" description="Disordered" evidence="5">
    <location>
        <begin position="728"/>
        <end position="904"/>
    </location>
</feature>
<keyword evidence="2 4" id="KW-0863">Zinc-finger</keyword>
<comment type="caution">
    <text evidence="8">The sequence shown here is derived from an EMBL/GenBank/DDBJ whole genome shotgun (WGS) entry which is preliminary data.</text>
</comment>
<feature type="compositionally biased region" description="Basic and acidic residues" evidence="5">
    <location>
        <begin position="878"/>
        <end position="889"/>
    </location>
</feature>
<evidence type="ECO:0000256" key="4">
    <source>
        <dbReference type="PROSITE-ProRule" id="PRU00146"/>
    </source>
</evidence>
<feature type="compositionally biased region" description="Polar residues" evidence="5">
    <location>
        <begin position="247"/>
        <end position="277"/>
    </location>
</feature>
<feature type="domain" description="BRCT" evidence="7">
    <location>
        <begin position="14"/>
        <end position="104"/>
    </location>
</feature>
<dbReference type="Gene3D" id="3.30.40.10">
    <property type="entry name" value="Zinc/RING finger domain, C3HC4 (zinc finger)"/>
    <property type="match status" value="1"/>
</dbReference>
<feature type="compositionally biased region" description="Basic and acidic residues" evidence="5">
    <location>
        <begin position="1081"/>
        <end position="1102"/>
    </location>
</feature>
<feature type="compositionally biased region" description="Basic residues" evidence="5">
    <location>
        <begin position="775"/>
        <end position="787"/>
    </location>
</feature>
<dbReference type="PROSITE" id="PS50016">
    <property type="entry name" value="ZF_PHD_2"/>
    <property type="match status" value="1"/>
</dbReference>
<dbReference type="SMART" id="SM00249">
    <property type="entry name" value="PHD"/>
    <property type="match status" value="1"/>
</dbReference>
<dbReference type="CDD" id="cd17730">
    <property type="entry name" value="BRCT_PAXIP1_rpt4"/>
    <property type="match status" value="1"/>
</dbReference>
<dbReference type="PANTHER" id="PTHR47181">
    <property type="entry name" value="BRCA1 C TERMINUS DOMAIN CONTAINING PROTEIN, EXPRESSED"/>
    <property type="match status" value="1"/>
</dbReference>
<dbReference type="InterPro" id="IPR001357">
    <property type="entry name" value="BRCT_dom"/>
</dbReference>
<keyword evidence="9" id="KW-1185">Reference proteome</keyword>